<sequence length="180" mass="19873">MLSLSLSFSLSFLLLLPDIHGLCGVGWPSMLCGFQGTTAEGDTCFCFVYCVRACCICLIWARHPHHTALDKFTRSWSTPIHSPILILLTRNLPRLEESSAWRTVAFRPAQTVQETSSARVYVSPPFLSALGLRPPRRPLGPMLRWDTSGSPWSLRVATWRHGQGRAACVRTHSGGPVGGQ</sequence>
<organism evidence="2 3">
    <name type="scientific">Trypanosoma conorhini</name>
    <dbReference type="NCBI Taxonomy" id="83891"/>
    <lineage>
        <taxon>Eukaryota</taxon>
        <taxon>Discoba</taxon>
        <taxon>Euglenozoa</taxon>
        <taxon>Kinetoplastea</taxon>
        <taxon>Metakinetoplastina</taxon>
        <taxon>Trypanosomatida</taxon>
        <taxon>Trypanosomatidae</taxon>
        <taxon>Trypanosoma</taxon>
    </lineage>
</organism>
<protein>
    <recommendedName>
        <fullName evidence="4">Secreted protein</fullName>
    </recommendedName>
</protein>
<evidence type="ECO:0000313" key="3">
    <source>
        <dbReference type="Proteomes" id="UP000284403"/>
    </source>
</evidence>
<keyword evidence="3" id="KW-1185">Reference proteome</keyword>
<dbReference type="EMBL" id="MKKU01000001">
    <property type="protein sequence ID" value="RNF27630.1"/>
    <property type="molecule type" value="Genomic_DNA"/>
</dbReference>
<evidence type="ECO:0008006" key="4">
    <source>
        <dbReference type="Google" id="ProtNLM"/>
    </source>
</evidence>
<proteinExistence type="predicted"/>
<evidence type="ECO:0000313" key="2">
    <source>
        <dbReference type="EMBL" id="RNF27630.1"/>
    </source>
</evidence>
<reference evidence="2 3" key="1">
    <citation type="journal article" date="2018" name="BMC Genomics">
        <title>Genomic comparison of Trypanosoma conorhini and Trypanosoma rangeli to Trypanosoma cruzi strains of high and low virulence.</title>
        <authorList>
            <person name="Bradwell K.R."/>
            <person name="Koparde V.N."/>
            <person name="Matveyev A.V."/>
            <person name="Serrano M.G."/>
            <person name="Alves J.M."/>
            <person name="Parikh H."/>
            <person name="Huang B."/>
            <person name="Lee V."/>
            <person name="Espinosa-Alvarez O."/>
            <person name="Ortiz P.A."/>
            <person name="Costa-Martins A.G."/>
            <person name="Teixeira M.M."/>
            <person name="Buck G.A."/>
        </authorList>
    </citation>
    <scope>NUCLEOTIDE SEQUENCE [LARGE SCALE GENOMIC DNA]</scope>
    <source>
        <strain evidence="2 3">025E</strain>
    </source>
</reference>
<dbReference type="GeneID" id="40313625"/>
<gene>
    <name evidence="2" type="ORF">Tco025E_00014</name>
</gene>
<dbReference type="RefSeq" id="XP_029232836.1">
    <property type="nucleotide sequence ID" value="XM_029366963.1"/>
</dbReference>
<dbReference type="AlphaFoldDB" id="A0A422QCB7"/>
<feature type="signal peptide" evidence="1">
    <location>
        <begin position="1"/>
        <end position="21"/>
    </location>
</feature>
<comment type="caution">
    <text evidence="2">The sequence shown here is derived from an EMBL/GenBank/DDBJ whole genome shotgun (WGS) entry which is preliminary data.</text>
</comment>
<name>A0A422QCB7_9TRYP</name>
<keyword evidence="1" id="KW-0732">Signal</keyword>
<dbReference type="Proteomes" id="UP000284403">
    <property type="component" value="Unassembled WGS sequence"/>
</dbReference>
<accession>A0A422QCB7</accession>
<evidence type="ECO:0000256" key="1">
    <source>
        <dbReference type="SAM" id="SignalP"/>
    </source>
</evidence>
<feature type="chain" id="PRO_5019072855" description="Secreted protein" evidence="1">
    <location>
        <begin position="22"/>
        <end position="180"/>
    </location>
</feature>